<dbReference type="PANTHER" id="PTHR10982">
    <property type="entry name" value="MALONYL COA-ACYL CARRIER PROTEIN TRANSACYLASE"/>
    <property type="match status" value="1"/>
</dbReference>
<dbReference type="Pfam" id="PF22235">
    <property type="entry name" value="FAS1_thioest_ins"/>
    <property type="match status" value="1"/>
</dbReference>
<dbReference type="Proteomes" id="UP000000560">
    <property type="component" value="Chromosome II"/>
</dbReference>
<dbReference type="GO" id="GO:0005835">
    <property type="term" value="C:fatty acid synthase complex"/>
    <property type="evidence" value="ECO:0000318"/>
    <property type="project" value="GO_Central"/>
</dbReference>
<comment type="subunit">
    <text evidence="4">[Alpha(6)beta(6)] hexamers of two multifunctional subunits (alpha and beta).</text>
</comment>
<evidence type="ECO:0000313" key="11">
    <source>
        <dbReference type="Proteomes" id="UP000000560"/>
    </source>
</evidence>
<dbReference type="Pfam" id="PF00698">
    <property type="entry name" value="Acyl_transf_1"/>
    <property type="match status" value="1"/>
</dbReference>
<dbReference type="InterPro" id="IPR002539">
    <property type="entry name" value="MaoC-like_dom"/>
</dbReference>
<evidence type="ECO:0000256" key="2">
    <source>
        <dbReference type="ARBA" id="ARBA00022679"/>
    </source>
</evidence>
<keyword evidence="3" id="KW-0511">Multifunctional enzyme</keyword>
<evidence type="ECO:0000256" key="6">
    <source>
        <dbReference type="SAM" id="MobiDB-lite"/>
    </source>
</evidence>
<evidence type="ECO:0000313" key="10">
    <source>
        <dbReference type="EMBL" id="CBF73392.1"/>
    </source>
</evidence>
<dbReference type="SUPFAM" id="SSF52151">
    <property type="entry name" value="FabD/lysophospholipase-like"/>
    <property type="match status" value="1"/>
</dbReference>
<organism evidence="10 11">
    <name type="scientific">Emericella nidulans (strain FGSC A4 / ATCC 38163 / CBS 112.46 / NRRL 194 / M139)</name>
    <name type="common">Aspergillus nidulans</name>
    <dbReference type="NCBI Taxonomy" id="227321"/>
    <lineage>
        <taxon>Eukaryota</taxon>
        <taxon>Fungi</taxon>
        <taxon>Dikarya</taxon>
        <taxon>Ascomycota</taxon>
        <taxon>Pezizomycotina</taxon>
        <taxon>Eurotiomycetes</taxon>
        <taxon>Eurotiomycetidae</taxon>
        <taxon>Eurotiales</taxon>
        <taxon>Aspergillaceae</taxon>
        <taxon>Aspergillus</taxon>
        <taxon>Aspergillus subgen. Nidulantes</taxon>
    </lineage>
</organism>
<feature type="region of interest" description="Disordered" evidence="6">
    <location>
        <begin position="482"/>
        <end position="556"/>
    </location>
</feature>
<dbReference type="InterPro" id="IPR050830">
    <property type="entry name" value="Fungal_FAS"/>
</dbReference>
<dbReference type="Pfam" id="PF13452">
    <property type="entry name" value="FAS1_DH_region"/>
    <property type="match status" value="1"/>
</dbReference>
<dbReference type="InterPro" id="IPR029069">
    <property type="entry name" value="HotDog_dom_sf"/>
</dbReference>
<reference evidence="11" key="1">
    <citation type="journal article" date="2005" name="Nature">
        <title>Sequencing of Aspergillus nidulans and comparative analysis with A. fumigatus and A. oryzae.</title>
        <authorList>
            <person name="Galagan J.E."/>
            <person name="Calvo S.E."/>
            <person name="Cuomo C."/>
            <person name="Ma L.J."/>
            <person name="Wortman J.R."/>
            <person name="Batzoglou S."/>
            <person name="Lee S.I."/>
            <person name="Basturkmen M."/>
            <person name="Spevak C.C."/>
            <person name="Clutterbuck J."/>
            <person name="Kapitonov V."/>
            <person name="Jurka J."/>
            <person name="Scazzocchio C."/>
            <person name="Farman M."/>
            <person name="Butler J."/>
            <person name="Purcell S."/>
            <person name="Harris S."/>
            <person name="Braus G.H."/>
            <person name="Draht O."/>
            <person name="Busch S."/>
            <person name="D'Enfert C."/>
            <person name="Bouchier C."/>
            <person name="Goldman G.H."/>
            <person name="Bell-Pedersen D."/>
            <person name="Griffiths-Jones S."/>
            <person name="Doonan J.H."/>
            <person name="Yu J."/>
            <person name="Vienken K."/>
            <person name="Pain A."/>
            <person name="Freitag M."/>
            <person name="Selker E.U."/>
            <person name="Archer D.B."/>
            <person name="Penalva M.A."/>
            <person name="Oakley B.R."/>
            <person name="Momany M."/>
            <person name="Tanaka T."/>
            <person name="Kumagai T."/>
            <person name="Asai K."/>
            <person name="Machida M."/>
            <person name="Nierman W.C."/>
            <person name="Denning D.W."/>
            <person name="Caddick M."/>
            <person name="Hynes M."/>
            <person name="Paoletti M."/>
            <person name="Fischer R."/>
            <person name="Miller B."/>
            <person name="Dyer P."/>
            <person name="Sachs M.S."/>
            <person name="Osmani S.A."/>
            <person name="Birren B.W."/>
        </authorList>
    </citation>
    <scope>NUCLEOTIDE SEQUENCE [LARGE SCALE GENOMIC DNA]</scope>
    <source>
        <strain evidence="11">FGSC A4 / ATCC 38163 / CBS 112.46 / NRRL 194 / M139</strain>
    </source>
</reference>
<dbReference type="InterPro" id="IPR016035">
    <property type="entry name" value="Acyl_Trfase/lysoPLipase"/>
</dbReference>
<dbReference type="HOGENOM" id="CLU_467702_0_0_1"/>
<gene>
    <name evidence="10" type="ORF">ANIA_07855</name>
</gene>
<feature type="domain" description="MaoC-like" evidence="8">
    <location>
        <begin position="164"/>
        <end position="233"/>
    </location>
</feature>
<dbReference type="EC" id="2.3.1.86" evidence="1"/>
<feature type="compositionally biased region" description="Basic and acidic residues" evidence="6">
    <location>
        <begin position="532"/>
        <end position="545"/>
    </location>
</feature>
<dbReference type="GO" id="GO:0004321">
    <property type="term" value="F:fatty-acyl-CoA synthase activity"/>
    <property type="evidence" value="ECO:0007669"/>
    <property type="project" value="UniProtKB-EC"/>
</dbReference>
<dbReference type="Gene3D" id="3.10.129.10">
    <property type="entry name" value="Hotdog Thioesterase"/>
    <property type="match status" value="1"/>
</dbReference>
<evidence type="ECO:0000259" key="8">
    <source>
        <dbReference type="Pfam" id="PF01575"/>
    </source>
</evidence>
<evidence type="ECO:0000256" key="5">
    <source>
        <dbReference type="ARBA" id="ARBA00048237"/>
    </source>
</evidence>
<evidence type="ECO:0000256" key="1">
    <source>
        <dbReference type="ARBA" id="ARBA00012878"/>
    </source>
</evidence>
<dbReference type="eggNOG" id="ENOG502SKWI">
    <property type="taxonomic scope" value="Eukaryota"/>
</dbReference>
<feature type="domain" description="FAS1-like dehydratase" evidence="9">
    <location>
        <begin position="4"/>
        <end position="83"/>
    </location>
</feature>
<sequence>MASLDVGIIVAWEALLRSLLSPGLGGDLSRLLHISNTFEPVPGMEPLRVGDLLKTTLRITAVTIKPLGKLVEVTVVIKREEASIMKITSEFLIQGQFPHHHQSFPSSEANEWALPLDSPKAVVLLRSRPWFKPDAKCPELLDKTLLFRITSQSSKMFTLNTSGFAGLSTTIVHGMNTSAVVRSMIEDHLAKTGCAKFCRWSTTFEDVVRGGDRLRIELQHQGMISGNMALEVQAPTAYPFCGQGSQKKEMGMAIYETDGSAKSAWHRGHRYLFELYDPALISPQGFSLLNIVRNNPKSLTVYFGTTKGRQIRANYLALARTEVINGREITVPVVDGLSESSSSITFEEPNGLLFSTQFAQLAISLMNIAESSALKARGLFQQGAAFAGHSLGEYSALLACADFMSLENLLSVLPFGFFIFFHSTPTAPSRLIDAALLRHQVSKRRCPSMDDTLWTDARDFELKKTYAKPVEKLVAHPLRSGRVQVEEQTEPRAYRHDDRTGYKEGEAHAMGKDDKEGDVAAIRPGASCTTPRKREEEADNGRNEDDGADGIKAPEYLPPGLLALPLWLQPEKQQTDGRYAAQQ</sequence>
<dbReference type="EMBL" id="BN001302">
    <property type="protein sequence ID" value="CBF73392.1"/>
    <property type="molecule type" value="Genomic_DNA"/>
</dbReference>
<evidence type="ECO:0000259" key="9">
    <source>
        <dbReference type="Pfam" id="PF13452"/>
    </source>
</evidence>
<dbReference type="RefSeq" id="XP_681124.1">
    <property type="nucleotide sequence ID" value="XM_676032.1"/>
</dbReference>
<keyword evidence="11" id="KW-1185">Reference proteome</keyword>
<dbReference type="InterPro" id="IPR001227">
    <property type="entry name" value="Ac_transferase_dom_sf"/>
</dbReference>
<dbReference type="InParanoid" id="Q5AV25"/>
<reference evidence="11" key="2">
    <citation type="journal article" date="2009" name="Fungal Genet. Biol.">
        <title>The 2008 update of the Aspergillus nidulans genome annotation: a community effort.</title>
        <authorList>
            <person name="Wortman J.R."/>
            <person name="Gilsenan J.M."/>
            <person name="Joardar V."/>
            <person name="Deegan J."/>
            <person name="Clutterbuck J."/>
            <person name="Andersen M.R."/>
            <person name="Archer D."/>
            <person name="Bencina M."/>
            <person name="Braus G."/>
            <person name="Coutinho P."/>
            <person name="von Dohren H."/>
            <person name="Doonan J."/>
            <person name="Driessen A.J."/>
            <person name="Durek P."/>
            <person name="Espeso E."/>
            <person name="Fekete E."/>
            <person name="Flipphi M."/>
            <person name="Estrada C.G."/>
            <person name="Geysens S."/>
            <person name="Goldman G."/>
            <person name="de Groot P.W."/>
            <person name="Hansen K."/>
            <person name="Harris S.D."/>
            <person name="Heinekamp T."/>
            <person name="Helmstaedt K."/>
            <person name="Henrissat B."/>
            <person name="Hofmann G."/>
            <person name="Homan T."/>
            <person name="Horio T."/>
            <person name="Horiuchi H."/>
            <person name="James S."/>
            <person name="Jones M."/>
            <person name="Karaffa L."/>
            <person name="Karanyi Z."/>
            <person name="Kato M."/>
            <person name="Keller N."/>
            <person name="Kelly D.E."/>
            <person name="Kiel J.A."/>
            <person name="Kim J.M."/>
            <person name="van der Klei I.J."/>
            <person name="Klis F.M."/>
            <person name="Kovalchuk A."/>
            <person name="Krasevec N."/>
            <person name="Kubicek C.P."/>
            <person name="Liu B."/>
            <person name="Maccabe A."/>
            <person name="Meyer V."/>
            <person name="Mirabito P."/>
            <person name="Miskei M."/>
            <person name="Mos M."/>
            <person name="Mullins J."/>
            <person name="Nelson D.R."/>
            <person name="Nielsen J."/>
            <person name="Oakley B.R."/>
            <person name="Osmani S.A."/>
            <person name="Pakula T."/>
            <person name="Paszewski A."/>
            <person name="Paulsen I."/>
            <person name="Pilsyk S."/>
            <person name="Pocsi I."/>
            <person name="Punt P.J."/>
            <person name="Ram A.F."/>
            <person name="Ren Q."/>
            <person name="Robellet X."/>
            <person name="Robson G."/>
            <person name="Seiboth B."/>
            <person name="van Solingen P."/>
            <person name="Specht T."/>
            <person name="Sun J."/>
            <person name="Taheri-Talesh N."/>
            <person name="Takeshita N."/>
            <person name="Ussery D."/>
            <person name="vanKuyk P.A."/>
            <person name="Visser H."/>
            <person name="van de Vondervoort P.J."/>
            <person name="de Vries R.P."/>
            <person name="Walton J."/>
            <person name="Xiang X."/>
            <person name="Xiong Y."/>
            <person name="Zeng A.P."/>
            <person name="Brandt B.W."/>
            <person name="Cornell M.J."/>
            <person name="van den Hondel C.A."/>
            <person name="Visser J."/>
            <person name="Oliver S.G."/>
            <person name="Turner G."/>
        </authorList>
    </citation>
    <scope>GENOME REANNOTATION</scope>
    <source>
        <strain evidence="11">FGSC A4 / ATCC 38163 / CBS 112.46 / NRRL 194 / M139</strain>
    </source>
</reference>
<evidence type="ECO:0000256" key="3">
    <source>
        <dbReference type="ARBA" id="ARBA00023268"/>
    </source>
</evidence>
<dbReference type="InterPro" id="IPR039569">
    <property type="entry name" value="FAS1-like_DH_region"/>
</dbReference>
<name>Q5AV25_EMENI</name>
<evidence type="ECO:0000256" key="4">
    <source>
        <dbReference type="ARBA" id="ARBA00033756"/>
    </source>
</evidence>
<dbReference type="OMA" id="ANEWALP"/>
<dbReference type="PANTHER" id="PTHR10982:SF21">
    <property type="entry name" value="FATTY ACID SYNTHASE SUBUNIT BETA"/>
    <property type="match status" value="1"/>
</dbReference>
<accession>C8V3L6</accession>
<dbReference type="GO" id="GO:0042759">
    <property type="term" value="P:long-chain fatty acid biosynthetic process"/>
    <property type="evidence" value="ECO:0000318"/>
    <property type="project" value="GO_Central"/>
</dbReference>
<feature type="domain" description="Malonyl-CoA:ACP transacylase (MAT)" evidence="7">
    <location>
        <begin position="238"/>
        <end position="413"/>
    </location>
</feature>
<accession>Q5AV25</accession>
<dbReference type="Gene3D" id="3.40.366.10">
    <property type="entry name" value="Malonyl-Coenzyme A Acyl Carrier Protein, domain 2"/>
    <property type="match status" value="1"/>
</dbReference>
<comment type="catalytic activity">
    <reaction evidence="5">
        <text>acetyl-CoA + n malonyl-CoA + 2n NADPH + 4n H(+) = a long-chain-acyl-CoA + n CoA + n CO2 + 2n NADP(+).</text>
        <dbReference type="EC" id="2.3.1.86"/>
    </reaction>
</comment>
<dbReference type="InterPro" id="IPR014043">
    <property type="entry name" value="Acyl_transferase_dom"/>
</dbReference>
<dbReference type="Pfam" id="PF01575">
    <property type="entry name" value="MaoC_dehydratas"/>
    <property type="match status" value="1"/>
</dbReference>
<proteinExistence type="predicted"/>
<dbReference type="Gene3D" id="6.10.60.10">
    <property type="match status" value="1"/>
</dbReference>
<dbReference type="OrthoDB" id="4251012at2759"/>
<protein>
    <recommendedName>
        <fullName evidence="1">fatty-acyl-CoA synthase system</fullName>
        <ecNumber evidence="1">2.3.1.86</ecNumber>
    </recommendedName>
</protein>
<dbReference type="STRING" id="227321.Q5AV25"/>
<keyword evidence="2" id="KW-0808">Transferase</keyword>
<dbReference type="AlphaFoldDB" id="Q5AV25"/>
<dbReference type="KEGG" id="ani:ANIA_07855"/>
<dbReference type="SUPFAM" id="SSF54637">
    <property type="entry name" value="Thioesterase/thiol ester dehydrase-isomerase"/>
    <property type="match status" value="2"/>
</dbReference>
<feature type="compositionally biased region" description="Basic and acidic residues" evidence="6">
    <location>
        <begin position="489"/>
        <end position="518"/>
    </location>
</feature>
<evidence type="ECO:0000259" key="7">
    <source>
        <dbReference type="Pfam" id="PF00698"/>
    </source>
</evidence>
<dbReference type="GeneID" id="2869304"/>